<gene>
    <name evidence="1" type="ORF">METZ01_LOCUS210916</name>
</gene>
<feature type="non-terminal residue" evidence="1">
    <location>
        <position position="59"/>
    </location>
</feature>
<proteinExistence type="predicted"/>
<dbReference type="AlphaFoldDB" id="A0A382F600"/>
<reference evidence="1" key="1">
    <citation type="submission" date="2018-05" db="EMBL/GenBank/DDBJ databases">
        <authorList>
            <person name="Lanie J.A."/>
            <person name="Ng W.-L."/>
            <person name="Kazmierczak K.M."/>
            <person name="Andrzejewski T.M."/>
            <person name="Davidsen T.M."/>
            <person name="Wayne K.J."/>
            <person name="Tettelin H."/>
            <person name="Glass J.I."/>
            <person name="Rusch D."/>
            <person name="Podicherti R."/>
            <person name="Tsui H.-C.T."/>
            <person name="Winkler M.E."/>
        </authorList>
    </citation>
    <scope>NUCLEOTIDE SEQUENCE</scope>
</reference>
<sequence>MGLPVMPIFPVLKSIFSEKGIEVTSGLNPWRYANLSSVSFTWFFKDGRSLTPHLGISLQ</sequence>
<name>A0A382F600_9ZZZZ</name>
<organism evidence="1">
    <name type="scientific">marine metagenome</name>
    <dbReference type="NCBI Taxonomy" id="408172"/>
    <lineage>
        <taxon>unclassified sequences</taxon>
        <taxon>metagenomes</taxon>
        <taxon>ecological metagenomes</taxon>
    </lineage>
</organism>
<accession>A0A382F600</accession>
<evidence type="ECO:0000313" key="1">
    <source>
        <dbReference type="EMBL" id="SVB58062.1"/>
    </source>
</evidence>
<dbReference type="EMBL" id="UINC01048032">
    <property type="protein sequence ID" value="SVB58062.1"/>
    <property type="molecule type" value="Genomic_DNA"/>
</dbReference>
<protein>
    <submittedName>
        <fullName evidence="1">Uncharacterized protein</fullName>
    </submittedName>
</protein>